<name>A0A6J5LF01_9CAUD</name>
<dbReference type="Pfam" id="PF03354">
    <property type="entry name" value="TerL_ATPase"/>
    <property type="match status" value="1"/>
</dbReference>
<organism evidence="3">
    <name type="scientific">uncultured Caudovirales phage</name>
    <dbReference type="NCBI Taxonomy" id="2100421"/>
    <lineage>
        <taxon>Viruses</taxon>
        <taxon>Duplodnaviria</taxon>
        <taxon>Heunggongvirae</taxon>
        <taxon>Uroviricota</taxon>
        <taxon>Caudoviricetes</taxon>
        <taxon>Peduoviridae</taxon>
        <taxon>Maltschvirus</taxon>
        <taxon>Maltschvirus maltsch</taxon>
    </lineage>
</organism>
<dbReference type="Gene3D" id="3.40.50.300">
    <property type="entry name" value="P-loop containing nucleotide triphosphate hydrolases"/>
    <property type="match status" value="1"/>
</dbReference>
<evidence type="ECO:0000259" key="2">
    <source>
        <dbReference type="Pfam" id="PF20441"/>
    </source>
</evidence>
<dbReference type="Pfam" id="PF20441">
    <property type="entry name" value="TerL_nuclease"/>
    <property type="match status" value="1"/>
</dbReference>
<dbReference type="GO" id="GO:0004519">
    <property type="term" value="F:endonuclease activity"/>
    <property type="evidence" value="ECO:0007669"/>
    <property type="project" value="InterPro"/>
</dbReference>
<sequence>MSKLTRGQRVLAFIDKYIVTPEGKLVGKPLELAKFQRDFILEVYDNPKITRRGILSIARKNGKSGLIAALLLAHIVGPEAVENAQIVSGAMSRDQAALVYALAEKMLLMQKAFNGHYKIIPSSKTIIGLSKNVTYKALAADGTTAHGLSPVLAILDEVGQVVGPTTPFIEAITSSQGAHENPLLLVISTQAPSDSDCLSLWIDDAIRSGDEHTVCHLHAADPESDLLDVTQWKKANPAIGLFRSEKDLEEQLKRASRLPALEASSRNLLLNQRVSKESLWLAPAVWKDNSAPYDLDIFRQKGVSIGLDLSRINDLCCAVMSAKDDDDNIHVKCYTFSPLEGIRDRATRDRVPYDSWADKGHIYAPPGRTLDYEMVVQHLYNELSRDNIPVNAIYFDRWAAKEFFAACDRIGFATNALREEVGQGFVSISPRITAMETALLQSKIRHGGDQPVLNLGAASAIVVADPSNNRKLDKAKASNKIDGIVAMLMSVYPHIAQTNEIVDVDAMIG</sequence>
<dbReference type="InterPro" id="IPR046462">
    <property type="entry name" value="TerL_nuclease"/>
</dbReference>
<feature type="domain" description="Terminase large subunit-like endonuclease" evidence="2">
    <location>
        <begin position="217"/>
        <end position="492"/>
    </location>
</feature>
<evidence type="ECO:0000259" key="1">
    <source>
        <dbReference type="Pfam" id="PF03354"/>
    </source>
</evidence>
<dbReference type="InterPro" id="IPR027417">
    <property type="entry name" value="P-loop_NTPase"/>
</dbReference>
<proteinExistence type="predicted"/>
<dbReference type="InterPro" id="IPR046461">
    <property type="entry name" value="TerL_ATPase"/>
</dbReference>
<dbReference type="PANTHER" id="PTHR41287:SF1">
    <property type="entry name" value="PROTEIN YMFN"/>
    <property type="match status" value="1"/>
</dbReference>
<feature type="domain" description="Terminase large subunit-like ATPase" evidence="1">
    <location>
        <begin position="51"/>
        <end position="190"/>
    </location>
</feature>
<evidence type="ECO:0000313" key="3">
    <source>
        <dbReference type="EMBL" id="CAB4132192.1"/>
    </source>
</evidence>
<protein>
    <submittedName>
        <fullName evidence="3">Terminase large subunit, Lambdalikevirus-type</fullName>
    </submittedName>
</protein>
<reference evidence="3" key="1">
    <citation type="submission" date="2020-04" db="EMBL/GenBank/DDBJ databases">
        <authorList>
            <person name="Chiriac C."/>
            <person name="Salcher M."/>
            <person name="Ghai R."/>
            <person name="Kavagutti S V."/>
        </authorList>
    </citation>
    <scope>NUCLEOTIDE SEQUENCE</scope>
</reference>
<dbReference type="PANTHER" id="PTHR41287">
    <property type="match status" value="1"/>
</dbReference>
<accession>A0A6J5LF01</accession>
<dbReference type="InterPro" id="IPR005021">
    <property type="entry name" value="Terminase_largesu-like"/>
</dbReference>
<dbReference type="EMBL" id="LR796259">
    <property type="protein sequence ID" value="CAB4132192.1"/>
    <property type="molecule type" value="Genomic_DNA"/>
</dbReference>
<gene>
    <name evidence="3" type="ORF">UFOVP139_7</name>
</gene>